<dbReference type="GO" id="GO:0003677">
    <property type="term" value="F:DNA binding"/>
    <property type="evidence" value="ECO:0007669"/>
    <property type="project" value="InterPro"/>
</dbReference>
<protein>
    <submittedName>
        <fullName evidence="3">Uncharacterized protein</fullName>
    </submittedName>
</protein>
<comment type="similarity">
    <text evidence="1">Belongs to the PemK/MazF family.</text>
</comment>
<dbReference type="EMBL" id="CP019698">
    <property type="protein sequence ID" value="AQS57773.1"/>
    <property type="molecule type" value="Genomic_DNA"/>
</dbReference>
<dbReference type="InterPro" id="IPR011067">
    <property type="entry name" value="Plasmid_toxin/cell-grow_inhib"/>
</dbReference>
<accession>A0A1S6ISM0</accession>
<dbReference type="RefSeq" id="WP_159438586.1">
    <property type="nucleotide sequence ID" value="NZ_CP019698.1"/>
</dbReference>
<keyword evidence="4" id="KW-1185">Reference proteome</keyword>
<evidence type="ECO:0000256" key="2">
    <source>
        <dbReference type="ARBA" id="ARBA00022649"/>
    </source>
</evidence>
<dbReference type="InterPro" id="IPR003477">
    <property type="entry name" value="PemK-like"/>
</dbReference>
<dbReference type="OrthoDB" id="2055210at2"/>
<evidence type="ECO:0000256" key="1">
    <source>
        <dbReference type="ARBA" id="ARBA00007521"/>
    </source>
</evidence>
<proteinExistence type="inferred from homology"/>
<dbReference type="AlphaFoldDB" id="A0A1S6ISM0"/>
<dbReference type="KEGG" id="dfg:B0537_00760"/>
<reference evidence="3 4" key="1">
    <citation type="journal article" date="2016" name="Int. J. Syst. Evol. Microbiol.">
        <title>Desulfotomaculum ferrireducens sp. nov., a moderately thermophilic sulfate-reducing and dissimilatory Fe(III)-reducing bacterium isolated from compost.</title>
        <authorList>
            <person name="Yang G."/>
            <person name="Guo J."/>
            <person name="Zhuang L."/>
            <person name="Yuan Y."/>
            <person name="Zhou S."/>
        </authorList>
    </citation>
    <scope>NUCLEOTIDE SEQUENCE [LARGE SCALE GENOMIC DNA]</scope>
    <source>
        <strain evidence="3 4">GSS09</strain>
    </source>
</reference>
<name>A0A1S6ISM0_9FIRM</name>
<gene>
    <name evidence="3" type="ORF">B0537_00760</name>
</gene>
<dbReference type="Pfam" id="PF02452">
    <property type="entry name" value="PemK_toxin"/>
    <property type="match status" value="1"/>
</dbReference>
<organism evidence="3 4">
    <name type="scientific">Desulforamulus ferrireducens</name>
    <dbReference type="NCBI Taxonomy" id="1833852"/>
    <lineage>
        <taxon>Bacteria</taxon>
        <taxon>Bacillati</taxon>
        <taxon>Bacillota</taxon>
        <taxon>Clostridia</taxon>
        <taxon>Eubacteriales</taxon>
        <taxon>Peptococcaceae</taxon>
        <taxon>Desulforamulus</taxon>
    </lineage>
</organism>
<evidence type="ECO:0000313" key="4">
    <source>
        <dbReference type="Proteomes" id="UP000189464"/>
    </source>
</evidence>
<dbReference type="SUPFAM" id="SSF50118">
    <property type="entry name" value="Cell growth inhibitor/plasmid maintenance toxic component"/>
    <property type="match status" value="1"/>
</dbReference>
<evidence type="ECO:0000313" key="3">
    <source>
        <dbReference type="EMBL" id="AQS57773.1"/>
    </source>
</evidence>
<dbReference type="Proteomes" id="UP000189464">
    <property type="component" value="Chromosome"/>
</dbReference>
<sequence>MEGKSKNKKLKDSPEILQVVDDELSSTRTLLLEQDAEDALEFARWTKKKSELRYRPRINHGFFILNNCIYWAYLGANIGSEEDKHRPVLVVRTEKNSEICTIIPLTNQRLGDGYWYHIDLEEENSTALVEQLRVISKNRIDKPKRKAGKTVSITEKDWKAINNELKRLYCLKALKRS</sequence>
<dbReference type="Gene3D" id="2.30.30.110">
    <property type="match status" value="1"/>
</dbReference>
<keyword evidence="2" id="KW-1277">Toxin-antitoxin system</keyword>